<reference evidence="2 3" key="1">
    <citation type="submission" date="2019-07" db="EMBL/GenBank/DDBJ databases">
        <title>Gramella aestuarii sp. nov., isolated from a tidal flat, and emended description of Gramella echinicola.</title>
        <authorList>
            <person name="Liu L."/>
        </authorList>
    </citation>
    <scope>NUCLEOTIDE SEQUENCE [LARGE SCALE GENOMIC DNA]</scope>
    <source>
        <strain evidence="2 3">BS12</strain>
    </source>
</reference>
<evidence type="ECO:0000256" key="1">
    <source>
        <dbReference type="SAM" id="Phobius"/>
    </source>
</evidence>
<evidence type="ECO:0000313" key="3">
    <source>
        <dbReference type="Proteomes" id="UP000460416"/>
    </source>
</evidence>
<dbReference type="Proteomes" id="UP000460416">
    <property type="component" value="Unassembled WGS sequence"/>
</dbReference>
<evidence type="ECO:0000313" key="2">
    <source>
        <dbReference type="EMBL" id="MUP42385.1"/>
    </source>
</evidence>
<sequence length="66" mass="7687">MNKYTLGISLLTLMFGFTFYGEIITINLGATYYLIPAEVICFGIWLIFMIIFWISRLRKILSKNEA</sequence>
<keyword evidence="1" id="KW-0472">Membrane</keyword>
<keyword evidence="3" id="KW-1185">Reference proteome</keyword>
<proteinExistence type="predicted"/>
<evidence type="ECO:0008006" key="4">
    <source>
        <dbReference type="Google" id="ProtNLM"/>
    </source>
</evidence>
<keyword evidence="1" id="KW-1133">Transmembrane helix</keyword>
<dbReference type="AlphaFoldDB" id="A0A7K1LNK0"/>
<keyword evidence="1" id="KW-0812">Transmembrane</keyword>
<comment type="caution">
    <text evidence="2">The sequence shown here is derived from an EMBL/GenBank/DDBJ whole genome shotgun (WGS) entry which is preliminary data.</text>
</comment>
<gene>
    <name evidence="2" type="ORF">FLP08_07360</name>
</gene>
<protein>
    <recommendedName>
        <fullName evidence="4">DUF3955 domain-containing protein</fullName>
    </recommendedName>
</protein>
<organism evidence="2 3">
    <name type="scientific">Christiangramia aestuarii</name>
    <dbReference type="NCBI Taxonomy" id="1028746"/>
    <lineage>
        <taxon>Bacteria</taxon>
        <taxon>Pseudomonadati</taxon>
        <taxon>Bacteroidota</taxon>
        <taxon>Flavobacteriia</taxon>
        <taxon>Flavobacteriales</taxon>
        <taxon>Flavobacteriaceae</taxon>
        <taxon>Christiangramia</taxon>
    </lineage>
</organism>
<dbReference type="RefSeq" id="WP_156275480.1">
    <property type="nucleotide sequence ID" value="NZ_BAABGI010000001.1"/>
</dbReference>
<name>A0A7K1LNK0_9FLAO</name>
<dbReference type="OrthoDB" id="1449343at2"/>
<feature type="transmembrane region" description="Helical" evidence="1">
    <location>
        <begin position="31"/>
        <end position="54"/>
    </location>
</feature>
<accession>A0A7K1LNK0</accession>
<dbReference type="EMBL" id="VJVW01000002">
    <property type="protein sequence ID" value="MUP42385.1"/>
    <property type="molecule type" value="Genomic_DNA"/>
</dbReference>